<evidence type="ECO:0000313" key="2">
    <source>
        <dbReference type="Proteomes" id="UP001597119"/>
    </source>
</evidence>
<accession>A0ABD6CEP3</accession>
<organism evidence="1 2">
    <name type="scientific">Halorientalis brevis</name>
    <dbReference type="NCBI Taxonomy" id="1126241"/>
    <lineage>
        <taxon>Archaea</taxon>
        <taxon>Methanobacteriati</taxon>
        <taxon>Methanobacteriota</taxon>
        <taxon>Stenosarchaea group</taxon>
        <taxon>Halobacteria</taxon>
        <taxon>Halobacteriales</taxon>
        <taxon>Haloarculaceae</taxon>
        <taxon>Halorientalis</taxon>
    </lineage>
</organism>
<gene>
    <name evidence="1" type="ORF">ACFR9U_15625</name>
</gene>
<sequence length="70" mass="7650">MSESESVDWGKLPADPDLDDLGYDPLELEITESTADGGHYVILPHDESFLREEAFIVADSASVVDLGDRV</sequence>
<dbReference type="Proteomes" id="UP001597119">
    <property type="component" value="Unassembled WGS sequence"/>
</dbReference>
<dbReference type="AlphaFoldDB" id="A0ABD6CEP3"/>
<dbReference type="RefSeq" id="WP_247381366.1">
    <property type="nucleotide sequence ID" value="NZ_JALLGV010000010.1"/>
</dbReference>
<keyword evidence="2" id="KW-1185">Reference proteome</keyword>
<name>A0ABD6CEP3_9EURY</name>
<protein>
    <submittedName>
        <fullName evidence="1">Uncharacterized protein</fullName>
    </submittedName>
</protein>
<reference evidence="1 2" key="1">
    <citation type="journal article" date="2019" name="Int. J. Syst. Evol. Microbiol.">
        <title>The Global Catalogue of Microorganisms (GCM) 10K type strain sequencing project: providing services to taxonomists for standard genome sequencing and annotation.</title>
        <authorList>
            <consortium name="The Broad Institute Genomics Platform"/>
            <consortium name="The Broad Institute Genome Sequencing Center for Infectious Disease"/>
            <person name="Wu L."/>
            <person name="Ma J."/>
        </authorList>
    </citation>
    <scope>NUCLEOTIDE SEQUENCE [LARGE SCALE GENOMIC DNA]</scope>
    <source>
        <strain evidence="1 2">CGMCC 1.12125</strain>
    </source>
</reference>
<dbReference type="EMBL" id="JBHUDJ010000011">
    <property type="protein sequence ID" value="MFD1588412.1"/>
    <property type="molecule type" value="Genomic_DNA"/>
</dbReference>
<comment type="caution">
    <text evidence="1">The sequence shown here is derived from an EMBL/GenBank/DDBJ whole genome shotgun (WGS) entry which is preliminary data.</text>
</comment>
<proteinExistence type="predicted"/>
<evidence type="ECO:0000313" key="1">
    <source>
        <dbReference type="EMBL" id="MFD1588412.1"/>
    </source>
</evidence>